<dbReference type="PRINTS" id="PR00047">
    <property type="entry name" value="STROIDFINGER"/>
</dbReference>
<evidence type="ECO:0000256" key="6">
    <source>
        <dbReference type="ARBA" id="ARBA00023163"/>
    </source>
</evidence>
<dbReference type="PANTHER" id="PTHR24082">
    <property type="entry name" value="NUCLEAR HORMONE RECEPTOR"/>
    <property type="match status" value="1"/>
</dbReference>
<evidence type="ECO:0000256" key="5">
    <source>
        <dbReference type="ARBA" id="ARBA00023125"/>
    </source>
</evidence>
<dbReference type="PROSITE" id="PS00031">
    <property type="entry name" value="NUCLEAR_REC_DBD_1"/>
    <property type="match status" value="1"/>
</dbReference>
<evidence type="ECO:0000256" key="7">
    <source>
        <dbReference type="ARBA" id="ARBA00023170"/>
    </source>
</evidence>
<evidence type="ECO:0000256" key="2">
    <source>
        <dbReference type="ARBA" id="ARBA00022771"/>
    </source>
</evidence>
<evidence type="ECO:0000313" key="13">
    <source>
        <dbReference type="EMBL" id="CAG2232688.1"/>
    </source>
</evidence>
<dbReference type="SUPFAM" id="SSF57716">
    <property type="entry name" value="Glucocorticoid receptor-like (DNA-binding domain)"/>
    <property type="match status" value="1"/>
</dbReference>
<keyword evidence="4 9" id="KW-0805">Transcription regulation</keyword>
<keyword evidence="1 9" id="KW-0479">Metal-binding</keyword>
<dbReference type="CDD" id="cd06916">
    <property type="entry name" value="NR_DBD_like"/>
    <property type="match status" value="1"/>
</dbReference>
<keyword evidence="8 9" id="KW-0539">Nucleus</keyword>
<sequence length="681" mass="77444">MFFPRRGTYIFKDQGHSESGDATISFDMINIQTFVLIQTPIRKLEIRRGVMELCSNIFTTNRGILITVNGQECVSEAQVSSSKAATRNILSERLHEYSGQFTVFAITMDKLKEKFTTNQWDDNYVQLTSSLSLLEHVVDGSNQHEQSSNSVTATESKVLCSNCKCTISENDTDETKAVHDVTVQSSKQPSPDSGVSTSSDKPVSPDSTSRISSERTSGLVIIGSSLHKPSLKSSRSDSSSDDEGANSNPPGKVRSIRKYFKNSRQHPPNPDALPPCRVCGEKASGLHYGVNTCEPCKGFFRRSIVKVVQNKEEYRCMRETGNCKLGTGKRTMCSYCRYKKCLDVGMSHDAIKIGRYSYNKRTSDYIEVKKLKEQDKIAKQETPKVKRKTKPIPQPEKVKKSDIPIYNTVADILVEELIKVQEEIIPDFRQGFLPGGLKEKHQIIYERHKQKEEVFGNMGVLPASVYEEFHKATGIELDDRKDKMSMIAIEMDRSIRGMINFARRLPEFCNLSKHDQATLLKAGYVEYGFLGMFNRINIELGVIAIESPSFAIEYGLHFSEFDSIMGHKECDKLSEFAAILQKCQYTVEEVTLSRAIVLTFTDRVKLDEPERVEQMQWKLVDMLRYFCKKNNKNPDEKLWQIFDKFSTLRSYAEFKKDLLNMKAQWPAVQSHPLILEILKPD</sequence>
<dbReference type="InterPro" id="IPR013088">
    <property type="entry name" value="Znf_NHR/GATA"/>
</dbReference>
<name>A0A8S3TGM6_MYTED</name>
<accession>A0A8S3TGM6</accession>
<dbReference type="PROSITE" id="PS51030">
    <property type="entry name" value="NUCLEAR_REC_DBD_2"/>
    <property type="match status" value="1"/>
</dbReference>
<dbReference type="PRINTS" id="PR00398">
    <property type="entry name" value="STRDHORMONER"/>
</dbReference>
<dbReference type="InterPro" id="IPR000536">
    <property type="entry name" value="Nucl_hrmn_rcpt_lig-bd"/>
</dbReference>
<proteinExistence type="inferred from homology"/>
<evidence type="ECO:0000313" key="14">
    <source>
        <dbReference type="Proteomes" id="UP000683360"/>
    </source>
</evidence>
<keyword evidence="2 9" id="KW-0863">Zinc-finger</keyword>
<dbReference type="InterPro" id="IPR035500">
    <property type="entry name" value="NHR-like_dom_sf"/>
</dbReference>
<gene>
    <name evidence="13" type="ORF">MEDL_45363</name>
</gene>
<keyword evidence="3 9" id="KW-0862">Zinc</keyword>
<reference evidence="13" key="1">
    <citation type="submission" date="2021-03" db="EMBL/GenBank/DDBJ databases">
        <authorList>
            <person name="Bekaert M."/>
        </authorList>
    </citation>
    <scope>NUCLEOTIDE SEQUENCE</scope>
</reference>
<dbReference type="Pfam" id="PF00104">
    <property type="entry name" value="Hormone_recep"/>
    <property type="match status" value="1"/>
</dbReference>
<keyword evidence="5 9" id="KW-0238">DNA-binding</keyword>
<evidence type="ECO:0000259" key="12">
    <source>
        <dbReference type="PROSITE" id="PS51843"/>
    </source>
</evidence>
<feature type="domain" description="NR LBD" evidence="12">
    <location>
        <begin position="457"/>
        <end position="681"/>
    </location>
</feature>
<dbReference type="SMART" id="SM00399">
    <property type="entry name" value="ZnF_C4"/>
    <property type="match status" value="1"/>
</dbReference>
<dbReference type="EMBL" id="CAJPWZ010002187">
    <property type="protein sequence ID" value="CAG2232688.1"/>
    <property type="molecule type" value="Genomic_DNA"/>
</dbReference>
<dbReference type="Pfam" id="PF00105">
    <property type="entry name" value="zf-C4"/>
    <property type="match status" value="1"/>
</dbReference>
<dbReference type="GO" id="GO:0003700">
    <property type="term" value="F:DNA-binding transcription factor activity"/>
    <property type="evidence" value="ECO:0007669"/>
    <property type="project" value="InterPro"/>
</dbReference>
<dbReference type="InterPro" id="IPR001723">
    <property type="entry name" value="Nuclear_hrmn_rcpt"/>
</dbReference>
<evidence type="ECO:0000256" key="4">
    <source>
        <dbReference type="ARBA" id="ARBA00023015"/>
    </source>
</evidence>
<evidence type="ECO:0000256" key="10">
    <source>
        <dbReference type="SAM" id="MobiDB-lite"/>
    </source>
</evidence>
<keyword evidence="14" id="KW-1185">Reference proteome</keyword>
<protein>
    <submittedName>
        <fullName evidence="13">Uncharacterized protein</fullName>
    </submittedName>
</protein>
<dbReference type="GO" id="GO:0008270">
    <property type="term" value="F:zinc ion binding"/>
    <property type="evidence" value="ECO:0007669"/>
    <property type="project" value="UniProtKB-KW"/>
</dbReference>
<dbReference type="SUPFAM" id="SSF48508">
    <property type="entry name" value="Nuclear receptor ligand-binding domain"/>
    <property type="match status" value="1"/>
</dbReference>
<keyword evidence="7 9" id="KW-0675">Receptor</keyword>
<feature type="region of interest" description="Disordered" evidence="10">
    <location>
        <begin position="378"/>
        <end position="397"/>
    </location>
</feature>
<comment type="subcellular location">
    <subcellularLocation>
        <location evidence="9">Nucleus</location>
    </subcellularLocation>
</comment>
<dbReference type="Gene3D" id="3.30.50.10">
    <property type="entry name" value="Erythroid Transcription Factor GATA-1, subunit A"/>
    <property type="match status" value="1"/>
</dbReference>
<organism evidence="13 14">
    <name type="scientific">Mytilus edulis</name>
    <name type="common">Blue mussel</name>
    <dbReference type="NCBI Taxonomy" id="6550"/>
    <lineage>
        <taxon>Eukaryota</taxon>
        <taxon>Metazoa</taxon>
        <taxon>Spiralia</taxon>
        <taxon>Lophotrochozoa</taxon>
        <taxon>Mollusca</taxon>
        <taxon>Bivalvia</taxon>
        <taxon>Autobranchia</taxon>
        <taxon>Pteriomorphia</taxon>
        <taxon>Mytilida</taxon>
        <taxon>Mytiloidea</taxon>
        <taxon>Mytilidae</taxon>
        <taxon>Mytilinae</taxon>
        <taxon>Mytilus</taxon>
    </lineage>
</organism>
<evidence type="ECO:0000256" key="8">
    <source>
        <dbReference type="ARBA" id="ARBA00023242"/>
    </source>
</evidence>
<dbReference type="Gene3D" id="1.10.565.10">
    <property type="entry name" value="Retinoid X Receptor"/>
    <property type="match status" value="1"/>
</dbReference>
<comment type="similarity">
    <text evidence="9">Belongs to the nuclear hormone receptor family.</text>
</comment>
<dbReference type="GO" id="GO:0043565">
    <property type="term" value="F:sequence-specific DNA binding"/>
    <property type="evidence" value="ECO:0007669"/>
    <property type="project" value="InterPro"/>
</dbReference>
<evidence type="ECO:0000256" key="1">
    <source>
        <dbReference type="ARBA" id="ARBA00022723"/>
    </source>
</evidence>
<feature type="compositionally biased region" description="Polar residues" evidence="10">
    <location>
        <begin position="182"/>
        <end position="216"/>
    </location>
</feature>
<comment type="caution">
    <text evidence="13">The sequence shown here is derived from an EMBL/GenBank/DDBJ whole genome shotgun (WGS) entry which is preliminary data.</text>
</comment>
<dbReference type="PROSITE" id="PS51843">
    <property type="entry name" value="NR_LBD"/>
    <property type="match status" value="1"/>
</dbReference>
<dbReference type="OrthoDB" id="6079008at2759"/>
<keyword evidence="6 9" id="KW-0804">Transcription</keyword>
<evidence type="ECO:0000256" key="3">
    <source>
        <dbReference type="ARBA" id="ARBA00022833"/>
    </source>
</evidence>
<evidence type="ECO:0000259" key="11">
    <source>
        <dbReference type="PROSITE" id="PS51030"/>
    </source>
</evidence>
<feature type="domain" description="Nuclear receptor" evidence="11">
    <location>
        <begin position="273"/>
        <end position="353"/>
    </location>
</feature>
<dbReference type="AlphaFoldDB" id="A0A8S3TGM6"/>
<dbReference type="InterPro" id="IPR050234">
    <property type="entry name" value="Nuclear_hormone_rcpt_NR1"/>
</dbReference>
<dbReference type="Proteomes" id="UP000683360">
    <property type="component" value="Unassembled WGS sequence"/>
</dbReference>
<dbReference type="SMART" id="SM00430">
    <property type="entry name" value="HOLI"/>
    <property type="match status" value="1"/>
</dbReference>
<evidence type="ECO:0000256" key="9">
    <source>
        <dbReference type="RuleBase" id="RU004334"/>
    </source>
</evidence>
<dbReference type="GO" id="GO:0005634">
    <property type="term" value="C:nucleus"/>
    <property type="evidence" value="ECO:0007669"/>
    <property type="project" value="UniProtKB-SubCell"/>
</dbReference>
<feature type="region of interest" description="Disordered" evidence="10">
    <location>
        <begin position="174"/>
        <end position="254"/>
    </location>
</feature>
<dbReference type="InterPro" id="IPR001628">
    <property type="entry name" value="Znf_hrmn_rcpt"/>
</dbReference>